<protein>
    <submittedName>
        <fullName evidence="1">Uncharacterized protein</fullName>
    </submittedName>
</protein>
<name>A0A0K2TZW7_LEPSM</name>
<dbReference type="EMBL" id="HACA01013891">
    <property type="protein sequence ID" value="CDW31252.1"/>
    <property type="molecule type" value="Transcribed_RNA"/>
</dbReference>
<organism evidence="1">
    <name type="scientific">Lepeophtheirus salmonis</name>
    <name type="common">Salmon louse</name>
    <name type="synonym">Caligus salmonis</name>
    <dbReference type="NCBI Taxonomy" id="72036"/>
    <lineage>
        <taxon>Eukaryota</taxon>
        <taxon>Metazoa</taxon>
        <taxon>Ecdysozoa</taxon>
        <taxon>Arthropoda</taxon>
        <taxon>Crustacea</taxon>
        <taxon>Multicrustacea</taxon>
        <taxon>Hexanauplia</taxon>
        <taxon>Copepoda</taxon>
        <taxon>Siphonostomatoida</taxon>
        <taxon>Caligidae</taxon>
        <taxon>Lepeophtheirus</taxon>
    </lineage>
</organism>
<evidence type="ECO:0000313" key="1">
    <source>
        <dbReference type="EMBL" id="CDW31252.1"/>
    </source>
</evidence>
<reference evidence="1" key="1">
    <citation type="submission" date="2014-05" db="EMBL/GenBank/DDBJ databases">
        <authorList>
            <person name="Chronopoulou M."/>
        </authorList>
    </citation>
    <scope>NUCLEOTIDE SEQUENCE</scope>
    <source>
        <tissue evidence="1">Whole organism</tissue>
    </source>
</reference>
<sequence>MHLFYTTASSNPLE</sequence>
<accession>A0A0K2TZW7</accession>
<proteinExistence type="predicted"/>